<dbReference type="eggNOG" id="COG2890">
    <property type="taxonomic scope" value="Bacteria"/>
</dbReference>
<evidence type="ECO:0000259" key="5">
    <source>
        <dbReference type="Pfam" id="PF00891"/>
    </source>
</evidence>
<keyword evidence="8" id="KW-1185">Reference proteome</keyword>
<dbReference type="AlphaFoldDB" id="F2LCF6"/>
<evidence type="ECO:0000313" key="8">
    <source>
        <dbReference type="Proteomes" id="UP000008316"/>
    </source>
</evidence>
<protein>
    <submittedName>
        <fullName evidence="7">O-methyltransferase, family protein 2</fullName>
    </submittedName>
</protein>
<dbReference type="GO" id="GO:0046983">
    <property type="term" value="F:protein dimerization activity"/>
    <property type="evidence" value="ECO:0007669"/>
    <property type="project" value="InterPro"/>
</dbReference>
<dbReference type="InterPro" id="IPR036390">
    <property type="entry name" value="WH_DNA-bd_sf"/>
</dbReference>
<dbReference type="GO" id="GO:0008171">
    <property type="term" value="F:O-methyltransferase activity"/>
    <property type="evidence" value="ECO:0007669"/>
    <property type="project" value="InterPro"/>
</dbReference>
<dbReference type="GO" id="GO:0032259">
    <property type="term" value="P:methylation"/>
    <property type="evidence" value="ECO:0007669"/>
    <property type="project" value="UniProtKB-KW"/>
</dbReference>
<dbReference type="Gene3D" id="3.40.50.150">
    <property type="entry name" value="Vaccinia Virus protein VP39"/>
    <property type="match status" value="1"/>
</dbReference>
<keyword evidence="1 7" id="KW-0489">Methyltransferase</keyword>
<dbReference type="InterPro" id="IPR016461">
    <property type="entry name" value="COMT-like"/>
</dbReference>
<dbReference type="Gene3D" id="1.10.10.10">
    <property type="entry name" value="Winged helix-like DNA-binding domain superfamily/Winged helix DNA-binding domain"/>
    <property type="match status" value="1"/>
</dbReference>
<keyword evidence="3" id="KW-0949">S-adenosyl-L-methionine</keyword>
<dbReference type="InterPro" id="IPR036388">
    <property type="entry name" value="WH-like_DNA-bd_sf"/>
</dbReference>
<evidence type="ECO:0000256" key="2">
    <source>
        <dbReference type="ARBA" id="ARBA00022679"/>
    </source>
</evidence>
<dbReference type="CDD" id="cd02440">
    <property type="entry name" value="AdoMet_MTases"/>
    <property type="match status" value="1"/>
</dbReference>
<evidence type="ECO:0000256" key="1">
    <source>
        <dbReference type="ARBA" id="ARBA00022603"/>
    </source>
</evidence>
<dbReference type="Pfam" id="PF00891">
    <property type="entry name" value="Methyltransf_2"/>
    <property type="match status" value="1"/>
</dbReference>
<feature type="domain" description="O-methyltransferase dimerisation" evidence="6">
    <location>
        <begin position="2"/>
        <end position="73"/>
    </location>
</feature>
<feature type="domain" description="O-methyltransferase C-terminal" evidence="5">
    <location>
        <begin position="100"/>
        <end position="309"/>
    </location>
</feature>
<proteinExistence type="predicted"/>
<evidence type="ECO:0000256" key="3">
    <source>
        <dbReference type="ARBA" id="ARBA00022691"/>
    </source>
</evidence>
<dbReference type="PIRSF" id="PIRSF005739">
    <property type="entry name" value="O-mtase"/>
    <property type="match status" value="1"/>
</dbReference>
<dbReference type="PANTHER" id="PTHR43712:SF2">
    <property type="entry name" value="O-METHYLTRANSFERASE CICE"/>
    <property type="match status" value="1"/>
</dbReference>
<name>F2LCF6_BURGS</name>
<dbReference type="SUPFAM" id="SSF53335">
    <property type="entry name" value="S-adenosyl-L-methionine-dependent methyltransferases"/>
    <property type="match status" value="1"/>
</dbReference>
<gene>
    <name evidence="7" type="ordered locus">bgla_1g15520</name>
</gene>
<dbReference type="InterPro" id="IPR001077">
    <property type="entry name" value="COMT_C"/>
</dbReference>
<reference evidence="7 8" key="1">
    <citation type="journal article" date="2011" name="J. Bacteriol.">
        <title>Complete genome sequence of Burkholderia gladioli BSR3.</title>
        <authorList>
            <person name="Seo Y.S."/>
            <person name="Lim J."/>
            <person name="Choi B.S."/>
            <person name="Kim H."/>
            <person name="Goo E."/>
            <person name="Lee B."/>
            <person name="Lim J.S."/>
            <person name="Choi I.Y."/>
            <person name="Moon J.S."/>
            <person name="Kim J."/>
            <person name="Hwang I."/>
        </authorList>
    </citation>
    <scope>NUCLEOTIDE SEQUENCE [LARGE SCALE GENOMIC DNA]</scope>
    <source>
        <strain evidence="7 8">BSR3</strain>
    </source>
</reference>
<dbReference type="PROSITE" id="PS51683">
    <property type="entry name" value="SAM_OMT_II"/>
    <property type="match status" value="1"/>
</dbReference>
<feature type="active site" description="Proton acceptor" evidence="4">
    <location>
        <position position="235"/>
    </location>
</feature>
<evidence type="ECO:0000259" key="6">
    <source>
        <dbReference type="Pfam" id="PF08100"/>
    </source>
</evidence>
<dbReference type="KEGG" id="bgd:bgla_1g15520"/>
<evidence type="ECO:0000256" key="4">
    <source>
        <dbReference type="PIRSR" id="PIRSR005739-1"/>
    </source>
</evidence>
<dbReference type="InterPro" id="IPR012967">
    <property type="entry name" value="COMT_dimerisation"/>
</dbReference>
<dbReference type="PANTHER" id="PTHR43712">
    <property type="entry name" value="PUTATIVE (AFU_ORTHOLOGUE AFUA_4G14580)-RELATED"/>
    <property type="match status" value="1"/>
</dbReference>
<dbReference type="Proteomes" id="UP000008316">
    <property type="component" value="Chromosome 1"/>
</dbReference>
<dbReference type="EMBL" id="CP002599">
    <property type="protein sequence ID" value="AEA60208.1"/>
    <property type="molecule type" value="Genomic_DNA"/>
</dbReference>
<evidence type="ECO:0000313" key="7">
    <source>
        <dbReference type="EMBL" id="AEA60208.1"/>
    </source>
</evidence>
<dbReference type="STRING" id="999541.bgla_1g15520"/>
<accession>F2LCF6</accession>
<dbReference type="SUPFAM" id="SSF46785">
    <property type="entry name" value="Winged helix' DNA-binding domain"/>
    <property type="match status" value="1"/>
</dbReference>
<sequence>MLELITGAWQTQVVHAFAALSIAEALDEAPLPAEALAARLMVDPATLARLLRAGVALGLVTRDARQRYAGTALLDTLRDEHGSLRAYAMAVAMPGHWLPWGNAVEAIRSGHRQARATLGQELWDHYRDRPEEAAVFAAGMSALTAQVAQDAARLIRTDATRVAVDVGGASGTLVQALMKANPVLEGIVLDLPHVVPTALDEAGRQGLGARFSVVAGDFFEPPPAANLYLLKHILHDWDDHACLRILRNCRERLATGGRVAVLELALPDEGCGADASSFAPLMDLTMLMLTPGRERTLDEYEALFWAAGLSLAQVTPMPATSMLIMEARGT</sequence>
<keyword evidence="2 7" id="KW-0808">Transferase</keyword>
<dbReference type="Pfam" id="PF08100">
    <property type="entry name" value="Dimerisation"/>
    <property type="match status" value="1"/>
</dbReference>
<dbReference type="RefSeq" id="WP_013697545.1">
    <property type="nucleotide sequence ID" value="NC_015381.1"/>
</dbReference>
<dbReference type="InterPro" id="IPR029063">
    <property type="entry name" value="SAM-dependent_MTases_sf"/>
</dbReference>
<dbReference type="HOGENOM" id="CLU_005533_12_0_4"/>
<organism evidence="7 8">
    <name type="scientific">Burkholderia gladioli (strain BSR3)</name>
    <dbReference type="NCBI Taxonomy" id="999541"/>
    <lineage>
        <taxon>Bacteria</taxon>
        <taxon>Pseudomonadati</taxon>
        <taxon>Pseudomonadota</taxon>
        <taxon>Betaproteobacteria</taxon>
        <taxon>Burkholderiales</taxon>
        <taxon>Burkholderiaceae</taxon>
        <taxon>Burkholderia</taxon>
    </lineage>
</organism>